<feature type="compositionally biased region" description="Polar residues" evidence="1">
    <location>
        <begin position="150"/>
        <end position="159"/>
    </location>
</feature>
<dbReference type="Pfam" id="PF23742">
    <property type="entry name" value="VBS_C3G9"/>
    <property type="match status" value="1"/>
</dbReference>
<evidence type="ECO:0000313" key="4">
    <source>
        <dbReference type="Proteomes" id="UP001210925"/>
    </source>
</evidence>
<dbReference type="InterPro" id="IPR056439">
    <property type="entry name" value="VBS_C3G9"/>
</dbReference>
<dbReference type="Gene3D" id="1.10.287.1490">
    <property type="match status" value="1"/>
</dbReference>
<evidence type="ECO:0000313" key="3">
    <source>
        <dbReference type="EMBL" id="KAJ3256268.1"/>
    </source>
</evidence>
<feature type="region of interest" description="Disordered" evidence="1">
    <location>
        <begin position="77"/>
        <end position="174"/>
    </location>
</feature>
<feature type="domain" description="C3G9 VBS-like" evidence="2">
    <location>
        <begin position="367"/>
        <end position="479"/>
    </location>
</feature>
<keyword evidence="4" id="KW-1185">Reference proteome</keyword>
<dbReference type="AlphaFoldDB" id="A0AAD5UIS4"/>
<reference evidence="3" key="1">
    <citation type="submission" date="2020-05" db="EMBL/GenBank/DDBJ databases">
        <title>Phylogenomic resolution of chytrid fungi.</title>
        <authorList>
            <person name="Stajich J.E."/>
            <person name="Amses K."/>
            <person name="Simmons R."/>
            <person name="Seto K."/>
            <person name="Myers J."/>
            <person name="Bonds A."/>
            <person name="Quandt C.A."/>
            <person name="Barry K."/>
            <person name="Liu P."/>
            <person name="Grigoriev I."/>
            <person name="Longcore J.E."/>
            <person name="James T.Y."/>
        </authorList>
    </citation>
    <scope>NUCLEOTIDE SEQUENCE</scope>
    <source>
        <strain evidence="3">PLAUS21</strain>
    </source>
</reference>
<dbReference type="Proteomes" id="UP001210925">
    <property type="component" value="Unassembled WGS sequence"/>
</dbReference>
<comment type="caution">
    <text evidence="3">The sequence shown here is derived from an EMBL/GenBank/DDBJ whole genome shotgun (WGS) entry which is preliminary data.</text>
</comment>
<evidence type="ECO:0000256" key="1">
    <source>
        <dbReference type="SAM" id="MobiDB-lite"/>
    </source>
</evidence>
<gene>
    <name evidence="3" type="ORF">HK103_005631</name>
</gene>
<feature type="compositionally biased region" description="Polar residues" evidence="1">
    <location>
        <begin position="80"/>
        <end position="89"/>
    </location>
</feature>
<feature type="compositionally biased region" description="Basic and acidic residues" evidence="1">
    <location>
        <begin position="95"/>
        <end position="135"/>
    </location>
</feature>
<name>A0AAD5UIS4_9FUNG</name>
<proteinExistence type="predicted"/>
<dbReference type="EMBL" id="JADGKB010000053">
    <property type="protein sequence ID" value="KAJ3256268.1"/>
    <property type="molecule type" value="Genomic_DNA"/>
</dbReference>
<accession>A0AAD5UIS4</accession>
<organism evidence="3 4">
    <name type="scientific">Boothiomyces macroporosus</name>
    <dbReference type="NCBI Taxonomy" id="261099"/>
    <lineage>
        <taxon>Eukaryota</taxon>
        <taxon>Fungi</taxon>
        <taxon>Fungi incertae sedis</taxon>
        <taxon>Chytridiomycota</taxon>
        <taxon>Chytridiomycota incertae sedis</taxon>
        <taxon>Chytridiomycetes</taxon>
        <taxon>Rhizophydiales</taxon>
        <taxon>Terramycetaceae</taxon>
        <taxon>Boothiomyces</taxon>
    </lineage>
</organism>
<protein>
    <recommendedName>
        <fullName evidence="2">C3G9 VBS-like domain-containing protein</fullName>
    </recommendedName>
</protein>
<sequence length="630" mass="72563">MKKKTASVSLTKFNQMMPEAFLEVSKDVYDEINRRLYQAKEVPFLPINPEYTQKRNQFKEFVLQLLEAVEKRYPELQTLERAQNRTPSTGRRRPRERDTGSTRRREDNSRTRRDDHSQGNREEVLSARNRQRDDVGATSEPGRRRRPSTTDRYQFATSVRSKHESPPKASLGDLEKLRSEYDMKIAALEKQISRRDDEANELNDQVVELKKLNTELNKQILQLQGEKEGLKKEIDSYASRYGQLKRDLEKEKKANHENAKYEQLYKQLEIEHDNLKKDMKVIREDSLSLINDIQTLKKKLLVAEGEKDALAKSKILLNSQLQQTKEQLDDIQKSPNAGPKDLHLVSPTSPDDTEMDYPISFGPPTIDMHYKDFKKYVNEMKFSLNSPTKNAILGPMKNILLTCQKISKECDEKEDDPLLSSKEKDAVYNTKSKMSASLSSLMTVTKEYTAKGDQSAAQRLDAELHDLDRCLVQVINLLKEIKNNTRKRSTVRKSEANNEPPPMELTELLDYLQDEADDMALNIKDLLLLMKNSNDLNGSINLVNSVYNNLDNIIYETQGTLDITTDIMEDAIRKADSMLDIMFDVKEELGDLAARIERNNVDKNMKQKLTNATIDAGKVRFTNASQQRSF</sequence>
<evidence type="ECO:0000259" key="2">
    <source>
        <dbReference type="Pfam" id="PF23742"/>
    </source>
</evidence>